<feature type="region of interest" description="Disordered" evidence="1">
    <location>
        <begin position="139"/>
        <end position="177"/>
    </location>
</feature>
<proteinExistence type="predicted"/>
<name>A0A9P6PQP6_9FUNG</name>
<organism evidence="2 3">
    <name type="scientific">Actinomortierella ambigua</name>
    <dbReference type="NCBI Taxonomy" id="1343610"/>
    <lineage>
        <taxon>Eukaryota</taxon>
        <taxon>Fungi</taxon>
        <taxon>Fungi incertae sedis</taxon>
        <taxon>Mucoromycota</taxon>
        <taxon>Mortierellomycotina</taxon>
        <taxon>Mortierellomycetes</taxon>
        <taxon>Mortierellales</taxon>
        <taxon>Mortierellaceae</taxon>
        <taxon>Actinomortierella</taxon>
    </lineage>
</organism>
<protein>
    <submittedName>
        <fullName evidence="2">Uncharacterized protein</fullName>
    </submittedName>
</protein>
<dbReference type="AlphaFoldDB" id="A0A9P6PQP6"/>
<dbReference type="EMBL" id="JAAAJB010000828">
    <property type="protein sequence ID" value="KAG0250707.1"/>
    <property type="molecule type" value="Genomic_DNA"/>
</dbReference>
<keyword evidence="3" id="KW-1185">Reference proteome</keyword>
<dbReference type="Proteomes" id="UP000807716">
    <property type="component" value="Unassembled WGS sequence"/>
</dbReference>
<dbReference type="OrthoDB" id="2351940at2759"/>
<evidence type="ECO:0000313" key="3">
    <source>
        <dbReference type="Proteomes" id="UP000807716"/>
    </source>
</evidence>
<comment type="caution">
    <text evidence="2">The sequence shown here is derived from an EMBL/GenBank/DDBJ whole genome shotgun (WGS) entry which is preliminary data.</text>
</comment>
<accession>A0A9P6PQP6</accession>
<gene>
    <name evidence="2" type="ORF">DFQ27_009237</name>
</gene>
<sequence length="558" mass="60878">MDSPYLQHNGLVGDSMMAIENNTTSGSFLDSPMRMEASPQTSQTVTGISSATNIDSSILRPEGAAPLAPTTTALPSPRPAAVDDRLTLRHLRVSAASNHPNVINSVSVGCESEDIIMEQATTPITASAALASTGYATQTEQTTRHNEQDGTLFMDGDNIGTRGEDNENEDDDDDDDGIDLVIQSRQNLVPETQTFVASSPPMLSTTPLQPVEHAQLSPRSAAALTSSMYAGRSSWGQPLHVASAISDHLLAMPRRQMHGYSSNPYFRRASISMLTNQSGANGDSAMDQPYRYSGTELSRHGPAAYPMGLVSPPSTLLYEYDYEYDDEHIPNQYYNDVITSSSMTTFATNACDSHDTESFSRPLAFEVVYADGGDFNESHSVKNVLKNDSSVYCSRRSSNINICLKLTEADQPFVLTGFKARAPTSGFTAPCKEGLIFVSHEPIPLERASAFDNMTKERYDEYMRCMAQGGGIETMLEKHGANFVDSFLPAAFFQLESPQESCAIEFNPTRSGRYVLIKLLRARGVATECPENIDVQYLGLYGKPPFYAVLPQPEHKAV</sequence>
<reference evidence="2" key="1">
    <citation type="journal article" date="2020" name="Fungal Divers.">
        <title>Resolving the Mortierellaceae phylogeny through synthesis of multi-gene phylogenetics and phylogenomics.</title>
        <authorList>
            <person name="Vandepol N."/>
            <person name="Liber J."/>
            <person name="Desiro A."/>
            <person name="Na H."/>
            <person name="Kennedy M."/>
            <person name="Barry K."/>
            <person name="Grigoriev I.V."/>
            <person name="Miller A.N."/>
            <person name="O'Donnell K."/>
            <person name="Stajich J.E."/>
            <person name="Bonito G."/>
        </authorList>
    </citation>
    <scope>NUCLEOTIDE SEQUENCE</scope>
    <source>
        <strain evidence="2">BC1065</strain>
    </source>
</reference>
<evidence type="ECO:0000313" key="2">
    <source>
        <dbReference type="EMBL" id="KAG0250707.1"/>
    </source>
</evidence>
<evidence type="ECO:0000256" key="1">
    <source>
        <dbReference type="SAM" id="MobiDB-lite"/>
    </source>
</evidence>
<feature type="compositionally biased region" description="Acidic residues" evidence="1">
    <location>
        <begin position="166"/>
        <end position="177"/>
    </location>
</feature>